<feature type="signal peptide" evidence="1">
    <location>
        <begin position="1"/>
        <end position="20"/>
    </location>
</feature>
<dbReference type="STRING" id="888061.AXF15_01275"/>
<dbReference type="OrthoDB" id="5415101at2"/>
<dbReference type="Pfam" id="PF10670">
    <property type="entry name" value="DUF4198"/>
    <property type="match status" value="1"/>
</dbReference>
<dbReference type="EMBL" id="CP014230">
    <property type="protein sequence ID" value="AMD91884.1"/>
    <property type="molecule type" value="Genomic_DNA"/>
</dbReference>
<accession>A0A0X8JNC0</accession>
<dbReference type="AlphaFoldDB" id="A0A0X8JNC0"/>
<keyword evidence="1" id="KW-0732">Signal</keyword>
<dbReference type="Proteomes" id="UP000063964">
    <property type="component" value="Chromosome"/>
</dbReference>
<organism evidence="2 3">
    <name type="scientific">Desulfomicrobium orale DSM 12838</name>
    <dbReference type="NCBI Taxonomy" id="888061"/>
    <lineage>
        <taxon>Bacteria</taxon>
        <taxon>Pseudomonadati</taxon>
        <taxon>Thermodesulfobacteriota</taxon>
        <taxon>Desulfovibrionia</taxon>
        <taxon>Desulfovibrionales</taxon>
        <taxon>Desulfomicrobiaceae</taxon>
        <taxon>Desulfomicrobium</taxon>
    </lineage>
</organism>
<reference evidence="3" key="1">
    <citation type="submission" date="2016-02" db="EMBL/GenBank/DDBJ databases">
        <authorList>
            <person name="Holder M.E."/>
            <person name="Ajami N.J."/>
            <person name="Petrosino J.F."/>
        </authorList>
    </citation>
    <scope>NUCLEOTIDE SEQUENCE [LARGE SCALE GENOMIC DNA]</scope>
    <source>
        <strain evidence="3">DSM 12838</strain>
    </source>
</reference>
<evidence type="ECO:0000313" key="2">
    <source>
        <dbReference type="EMBL" id="AMD91884.1"/>
    </source>
</evidence>
<protein>
    <submittedName>
        <fullName evidence="2">Nickel transporter</fullName>
    </submittedName>
</protein>
<name>A0A0X8JNC0_9BACT</name>
<gene>
    <name evidence="2" type="ORF">AXF15_01275</name>
</gene>
<evidence type="ECO:0000256" key="1">
    <source>
        <dbReference type="SAM" id="SignalP"/>
    </source>
</evidence>
<dbReference type="InterPro" id="IPR019613">
    <property type="entry name" value="DUF4198"/>
</dbReference>
<feature type="chain" id="PRO_5007067558" evidence="1">
    <location>
        <begin position="21"/>
        <end position="293"/>
    </location>
</feature>
<sequence length="293" mass="32177">MKKTLLALTLTLFTAAAAQAHSLWINAFESHAHTPPHVMVSLGWGHALPMDDILNSPNGRVELDRFELIDPAQGKTVLLLPTAQEAKPSGTARDFDVFPGDLAAQKVAFKADSAPGVYQFSATTKPTFYTQYVDTKGKERMQLKPRDEVKDLDKTLMSVKFQAFAKSYTTVGKWTRPEPLGHGLEIIPRTDLSDLRAGDLVEVDVLFYGKPLTATAKSIEYITAHSAGFGQSDGFALFSYIMDGKAQFRVQNAGQWMISVNHKDDVTPDGPLKDLMGKADQVYHAASLTFTVK</sequence>
<evidence type="ECO:0000313" key="3">
    <source>
        <dbReference type="Proteomes" id="UP000063964"/>
    </source>
</evidence>
<keyword evidence="3" id="KW-1185">Reference proteome</keyword>
<proteinExistence type="predicted"/>
<dbReference type="KEGG" id="doa:AXF15_01275"/>
<dbReference type="RefSeq" id="WP_066602260.1">
    <property type="nucleotide sequence ID" value="NZ_CP014230.1"/>
</dbReference>